<dbReference type="GO" id="GO:0016853">
    <property type="term" value="F:isomerase activity"/>
    <property type="evidence" value="ECO:0007669"/>
    <property type="project" value="InterPro"/>
</dbReference>
<evidence type="ECO:0000313" key="2">
    <source>
        <dbReference type="Proteomes" id="UP000237682"/>
    </source>
</evidence>
<dbReference type="Gene3D" id="3.40.1400.10">
    <property type="entry name" value="Sugar-phosphate isomerase, RpiB/LacA/LacB"/>
    <property type="match status" value="1"/>
</dbReference>
<dbReference type="GO" id="GO:0005975">
    <property type="term" value="P:carbohydrate metabolic process"/>
    <property type="evidence" value="ECO:0007669"/>
    <property type="project" value="InterPro"/>
</dbReference>
<gene>
    <name evidence="1" type="ORF">C5L14_25305</name>
</gene>
<reference evidence="1 2" key="1">
    <citation type="submission" date="2018-02" db="EMBL/GenBank/DDBJ databases">
        <title>Whole genome sequencing of endophytic bacterium.</title>
        <authorList>
            <person name="Eedara R."/>
            <person name="Podile A.R."/>
        </authorList>
    </citation>
    <scope>NUCLEOTIDE SEQUENCE [LARGE SCALE GENOMIC DNA]</scope>
    <source>
        <strain evidence="1 2">RP1T</strain>
    </source>
</reference>
<dbReference type="OrthoDB" id="1778624at2"/>
<dbReference type="AlphaFoldDB" id="A0A2S9Q6A7"/>
<dbReference type="SUPFAM" id="SSF89623">
    <property type="entry name" value="Ribose/Galactose isomerase RpiB/AlsB"/>
    <property type="match status" value="1"/>
</dbReference>
<proteinExistence type="predicted"/>
<organism evidence="1 2">
    <name type="scientific">Labrys okinawensis</name>
    <dbReference type="NCBI Taxonomy" id="346911"/>
    <lineage>
        <taxon>Bacteria</taxon>
        <taxon>Pseudomonadati</taxon>
        <taxon>Pseudomonadota</taxon>
        <taxon>Alphaproteobacteria</taxon>
        <taxon>Hyphomicrobiales</taxon>
        <taxon>Xanthobacteraceae</taxon>
        <taxon>Labrys</taxon>
    </lineage>
</organism>
<evidence type="ECO:0000313" key="1">
    <source>
        <dbReference type="EMBL" id="PRH84850.1"/>
    </source>
</evidence>
<dbReference type="RefSeq" id="WP_105864840.1">
    <property type="nucleotide sequence ID" value="NZ_PUEJ01000011.1"/>
</dbReference>
<dbReference type="Proteomes" id="UP000237682">
    <property type="component" value="Unassembled WGS sequence"/>
</dbReference>
<accession>A0A2S9Q6A7</accession>
<name>A0A2S9Q6A7_9HYPH</name>
<sequence>MTIALGADGAGRPLLDAIADHWAGRGDITVTDLSRPGHYADISKVLAESVVNGEHDRGLYSSQTGGKSVVL</sequence>
<dbReference type="EMBL" id="PUEJ01000011">
    <property type="protein sequence ID" value="PRH84850.1"/>
    <property type="molecule type" value="Genomic_DNA"/>
</dbReference>
<comment type="caution">
    <text evidence="1">The sequence shown here is derived from an EMBL/GenBank/DDBJ whole genome shotgun (WGS) entry which is preliminary data.</text>
</comment>
<keyword evidence="2" id="KW-1185">Reference proteome</keyword>
<protein>
    <submittedName>
        <fullName evidence="1">Uncharacterized protein</fullName>
    </submittedName>
</protein>
<dbReference type="InterPro" id="IPR036569">
    <property type="entry name" value="RpiB_LacA_LacB_sf"/>
</dbReference>